<name>A0A370TV90_9HELO</name>
<dbReference type="AlphaFoldDB" id="A0A370TV90"/>
<dbReference type="Pfam" id="PF13489">
    <property type="entry name" value="Methyltransf_23"/>
    <property type="match status" value="1"/>
</dbReference>
<dbReference type="Gene3D" id="3.40.50.150">
    <property type="entry name" value="Vaccinia Virus protein VP39"/>
    <property type="match status" value="1"/>
</dbReference>
<dbReference type="EMBL" id="NPIC01000002">
    <property type="protein sequence ID" value="RDL39388.1"/>
    <property type="molecule type" value="Genomic_DNA"/>
</dbReference>
<dbReference type="OrthoDB" id="8300214at2759"/>
<proteinExistence type="predicted"/>
<protein>
    <recommendedName>
        <fullName evidence="3">Methyltransferase domain-containing protein</fullName>
    </recommendedName>
</protein>
<dbReference type="STRING" id="2656787.A0A370TV90"/>
<comment type="caution">
    <text evidence="1">The sequence shown here is derived from an EMBL/GenBank/DDBJ whole genome shotgun (WGS) entry which is preliminary data.</text>
</comment>
<dbReference type="RefSeq" id="XP_031872044.1">
    <property type="nucleotide sequence ID" value="XM_032012351.1"/>
</dbReference>
<sequence length="302" mass="32350">MAEPPSSKAEKLAQYFIEKRPEGSTKSSPSLLAQIEHRIKLVSFWAIAPGSRVLEIGCGQGDCTVALADAVGEHGHVDAVDPGAPDYGAPFTLSQAQSHITNSALGPRIAFHCTTPTSYIESYTGAPYDYIVLSHSIYYFSNPSILPDLLSSLSSLPAYNTHLCIAEWSLHSRSQSSSPHVLTALLCSLLESKQTVESSGNIRTVLSPEQISRAAQKSGWGMERESVVETGEGMQDAYWEVRDLIRKRHGEGGLLAGLDGLGDAERTVIEAMGDAVVGAVGGVDGGLSGMRCMDVWIGRFVR</sequence>
<dbReference type="SUPFAM" id="SSF53335">
    <property type="entry name" value="S-adenosyl-L-methionine-dependent methyltransferases"/>
    <property type="match status" value="1"/>
</dbReference>
<dbReference type="CDD" id="cd02440">
    <property type="entry name" value="AdoMet_MTases"/>
    <property type="match status" value="1"/>
</dbReference>
<evidence type="ECO:0000313" key="2">
    <source>
        <dbReference type="Proteomes" id="UP000254866"/>
    </source>
</evidence>
<accession>A0A370TV90</accession>
<dbReference type="Proteomes" id="UP000254866">
    <property type="component" value="Unassembled WGS sequence"/>
</dbReference>
<reference evidence="1 2" key="1">
    <citation type="journal article" date="2018" name="IMA Fungus">
        <title>IMA Genome-F 9: Draft genome sequence of Annulohypoxylon stygium, Aspergillus mulundensis, Berkeleyomyces basicola (syn. Thielaviopsis basicola), Ceratocystis smalleyi, two Cercospora beticola strains, Coleophoma cylindrospora, Fusarium fracticaudum, Phialophora cf. hyalina, and Morchella septimelata.</title>
        <authorList>
            <person name="Wingfield B.D."/>
            <person name="Bills G.F."/>
            <person name="Dong Y."/>
            <person name="Huang W."/>
            <person name="Nel W.J."/>
            <person name="Swalarsk-Parry B.S."/>
            <person name="Vaghefi N."/>
            <person name="Wilken P.M."/>
            <person name="An Z."/>
            <person name="de Beer Z.W."/>
            <person name="De Vos L."/>
            <person name="Chen L."/>
            <person name="Duong T.A."/>
            <person name="Gao Y."/>
            <person name="Hammerbacher A."/>
            <person name="Kikkert J.R."/>
            <person name="Li Y."/>
            <person name="Li H."/>
            <person name="Li K."/>
            <person name="Li Q."/>
            <person name="Liu X."/>
            <person name="Ma X."/>
            <person name="Naidoo K."/>
            <person name="Pethybridge S.J."/>
            <person name="Sun J."/>
            <person name="Steenkamp E.T."/>
            <person name="van der Nest M.A."/>
            <person name="van Wyk S."/>
            <person name="Wingfield M.J."/>
            <person name="Xiong C."/>
            <person name="Yue Q."/>
            <person name="Zhang X."/>
        </authorList>
    </citation>
    <scope>NUCLEOTIDE SEQUENCE [LARGE SCALE GENOMIC DNA]</scope>
    <source>
        <strain evidence="1 2">BP 5553</strain>
    </source>
</reference>
<organism evidence="1 2">
    <name type="scientific">Venustampulla echinocandica</name>
    <dbReference type="NCBI Taxonomy" id="2656787"/>
    <lineage>
        <taxon>Eukaryota</taxon>
        <taxon>Fungi</taxon>
        <taxon>Dikarya</taxon>
        <taxon>Ascomycota</taxon>
        <taxon>Pezizomycotina</taxon>
        <taxon>Leotiomycetes</taxon>
        <taxon>Helotiales</taxon>
        <taxon>Pleuroascaceae</taxon>
        <taxon>Venustampulla</taxon>
    </lineage>
</organism>
<keyword evidence="2" id="KW-1185">Reference proteome</keyword>
<evidence type="ECO:0008006" key="3">
    <source>
        <dbReference type="Google" id="ProtNLM"/>
    </source>
</evidence>
<dbReference type="GeneID" id="43596577"/>
<evidence type="ECO:0000313" key="1">
    <source>
        <dbReference type="EMBL" id="RDL39388.1"/>
    </source>
</evidence>
<gene>
    <name evidence="1" type="ORF">BP5553_03728</name>
</gene>
<dbReference type="InterPro" id="IPR029063">
    <property type="entry name" value="SAM-dependent_MTases_sf"/>
</dbReference>